<evidence type="ECO:0000256" key="3">
    <source>
        <dbReference type="ARBA" id="ARBA00022723"/>
    </source>
</evidence>
<dbReference type="AlphaFoldDB" id="A0AAJ1IE66"/>
<keyword evidence="2" id="KW-0004">4Fe-4S</keyword>
<evidence type="ECO:0000259" key="8">
    <source>
        <dbReference type="PROSITE" id="PS51379"/>
    </source>
</evidence>
<evidence type="ECO:0000313" key="9">
    <source>
        <dbReference type="EMBL" id="MDC7225731.1"/>
    </source>
</evidence>
<evidence type="ECO:0000256" key="6">
    <source>
        <dbReference type="ARBA" id="ARBA00023014"/>
    </source>
</evidence>
<keyword evidence="5" id="KW-0408">Iron</keyword>
<keyword evidence="1" id="KW-0813">Transport</keyword>
<dbReference type="PANTHER" id="PTHR30176">
    <property type="entry name" value="FERREDOXIN-TYPE PROTEIN NAPH"/>
    <property type="match status" value="1"/>
</dbReference>
<dbReference type="PROSITE" id="PS00198">
    <property type="entry name" value="4FE4S_FER_1"/>
    <property type="match status" value="1"/>
</dbReference>
<dbReference type="GO" id="GO:0051539">
    <property type="term" value="F:4 iron, 4 sulfur cluster binding"/>
    <property type="evidence" value="ECO:0007669"/>
    <property type="project" value="UniProtKB-KW"/>
</dbReference>
<protein>
    <submittedName>
        <fullName evidence="9">4Fe-4S binding protein</fullName>
    </submittedName>
</protein>
<feature type="transmembrane region" description="Helical" evidence="7">
    <location>
        <begin position="41"/>
        <end position="60"/>
    </location>
</feature>
<feature type="transmembrane region" description="Helical" evidence="7">
    <location>
        <begin position="96"/>
        <end position="114"/>
    </location>
</feature>
<comment type="caution">
    <text evidence="9">The sequence shown here is derived from an EMBL/GenBank/DDBJ whole genome shotgun (WGS) entry which is preliminary data.</text>
</comment>
<dbReference type="GO" id="GO:0005886">
    <property type="term" value="C:plasma membrane"/>
    <property type="evidence" value="ECO:0007669"/>
    <property type="project" value="TreeGrafter"/>
</dbReference>
<keyword evidence="7" id="KW-1133">Transmembrane helix</keyword>
<evidence type="ECO:0000256" key="5">
    <source>
        <dbReference type="ARBA" id="ARBA00023004"/>
    </source>
</evidence>
<organism evidence="9 10">
    <name type="scientific">Candidatus Thalassospirochaeta sargassi</name>
    <dbReference type="NCBI Taxonomy" id="3119039"/>
    <lineage>
        <taxon>Bacteria</taxon>
        <taxon>Pseudomonadati</taxon>
        <taxon>Spirochaetota</taxon>
        <taxon>Spirochaetia</taxon>
        <taxon>Spirochaetales</taxon>
        <taxon>Spirochaetaceae</taxon>
        <taxon>Candidatus Thalassospirochaeta</taxon>
    </lineage>
</organism>
<keyword evidence="7" id="KW-0812">Transmembrane</keyword>
<evidence type="ECO:0000256" key="7">
    <source>
        <dbReference type="SAM" id="Phobius"/>
    </source>
</evidence>
<name>A0AAJ1IE66_9SPIO</name>
<accession>A0AAJ1IE66</accession>
<reference evidence="9 10" key="1">
    <citation type="submission" date="2022-12" db="EMBL/GenBank/DDBJ databases">
        <title>Metagenome assembled genome from gulf of manar.</title>
        <authorList>
            <person name="Kohli P."/>
            <person name="Pk S."/>
            <person name="Venkata Ramana C."/>
            <person name="Sasikala C."/>
        </authorList>
    </citation>
    <scope>NUCLEOTIDE SEQUENCE [LARGE SCALE GENOMIC DNA]</scope>
    <source>
        <strain evidence="9">JB008</strain>
    </source>
</reference>
<evidence type="ECO:0000256" key="4">
    <source>
        <dbReference type="ARBA" id="ARBA00022982"/>
    </source>
</evidence>
<gene>
    <name evidence="9" type="ORF">PQJ61_03080</name>
</gene>
<feature type="transmembrane region" description="Helical" evidence="7">
    <location>
        <begin position="12"/>
        <end position="29"/>
    </location>
</feature>
<feature type="transmembrane region" description="Helical" evidence="7">
    <location>
        <begin position="134"/>
        <end position="154"/>
    </location>
</feature>
<dbReference type="InterPro" id="IPR051684">
    <property type="entry name" value="Electron_Trans/Redox"/>
</dbReference>
<dbReference type="GO" id="GO:0046872">
    <property type="term" value="F:metal ion binding"/>
    <property type="evidence" value="ECO:0007669"/>
    <property type="project" value="UniProtKB-KW"/>
</dbReference>
<proteinExistence type="predicted"/>
<keyword evidence="6" id="KW-0411">Iron-sulfur</keyword>
<dbReference type="Pfam" id="PF13187">
    <property type="entry name" value="Fer4_9"/>
    <property type="match status" value="1"/>
</dbReference>
<dbReference type="Gene3D" id="3.30.70.20">
    <property type="match status" value="1"/>
</dbReference>
<dbReference type="EMBL" id="JAQQAL010000009">
    <property type="protein sequence ID" value="MDC7225731.1"/>
    <property type="molecule type" value="Genomic_DNA"/>
</dbReference>
<evidence type="ECO:0000256" key="2">
    <source>
        <dbReference type="ARBA" id="ARBA00022485"/>
    </source>
</evidence>
<evidence type="ECO:0000256" key="1">
    <source>
        <dbReference type="ARBA" id="ARBA00022448"/>
    </source>
</evidence>
<dbReference type="SUPFAM" id="SSF54862">
    <property type="entry name" value="4Fe-4S ferredoxins"/>
    <property type="match status" value="1"/>
</dbReference>
<keyword evidence="3" id="KW-0479">Metal-binding</keyword>
<evidence type="ECO:0000313" key="10">
    <source>
        <dbReference type="Proteomes" id="UP001221217"/>
    </source>
</evidence>
<keyword evidence="4" id="KW-0249">Electron transport</keyword>
<sequence length="246" mass="27573">MKKLQLRQRVRKTMQFTAFLLFPATYYYFSPYLPFQALTEGVVNGSIFIFGALFVGSIFFGRTFCGWFCPAGGLQDCVMQFRPEPVKRRRVRWIKFLLWGLWLSLYVFLIISAGKPDKTDFFFLTESGFSVSDPGSLILYLIVVFLLFVFPLLIGRRASCHIICWMAPFMIIGRKLGNAARLPGMGLVIENDNCISCNGCTSVCPMSIDVMANVSSGNLEDQDCILCGACADACPKGVIALRIGRR</sequence>
<dbReference type="PROSITE" id="PS51379">
    <property type="entry name" value="4FE4S_FER_2"/>
    <property type="match status" value="2"/>
</dbReference>
<keyword evidence="7" id="KW-0472">Membrane</keyword>
<dbReference type="Proteomes" id="UP001221217">
    <property type="component" value="Unassembled WGS sequence"/>
</dbReference>
<feature type="domain" description="4Fe-4S ferredoxin-type" evidence="8">
    <location>
        <begin position="215"/>
        <end position="244"/>
    </location>
</feature>
<dbReference type="InterPro" id="IPR017900">
    <property type="entry name" value="4Fe4S_Fe_S_CS"/>
</dbReference>
<dbReference type="PANTHER" id="PTHR30176:SF3">
    <property type="entry name" value="FERREDOXIN-TYPE PROTEIN NAPH"/>
    <property type="match status" value="1"/>
</dbReference>
<dbReference type="InterPro" id="IPR017896">
    <property type="entry name" value="4Fe4S_Fe-S-bd"/>
</dbReference>
<feature type="domain" description="4Fe-4S ferredoxin-type" evidence="8">
    <location>
        <begin position="185"/>
        <end position="214"/>
    </location>
</feature>
<dbReference type="Pfam" id="PF12801">
    <property type="entry name" value="Fer4_5"/>
    <property type="match status" value="1"/>
</dbReference>